<reference evidence="1" key="1">
    <citation type="submission" date="2020-02" db="EMBL/GenBank/DDBJ databases">
        <authorList>
            <person name="Meier V. D."/>
        </authorList>
    </citation>
    <scope>NUCLEOTIDE SEQUENCE</scope>
    <source>
        <strain evidence="1">AVDCRST_MAG63</strain>
    </source>
</reference>
<accession>A0A6J4JTS8</accession>
<gene>
    <name evidence="1" type="ORF">AVDCRST_MAG63-4402</name>
</gene>
<dbReference type="Pfam" id="PF13692">
    <property type="entry name" value="Glyco_trans_1_4"/>
    <property type="match status" value="1"/>
</dbReference>
<organism evidence="1">
    <name type="scientific">uncultured Armatimonadetes bacterium</name>
    <dbReference type="NCBI Taxonomy" id="157466"/>
    <lineage>
        <taxon>Bacteria</taxon>
        <taxon>Bacillati</taxon>
        <taxon>Armatimonadota</taxon>
        <taxon>environmental samples</taxon>
    </lineage>
</organism>
<dbReference type="GO" id="GO:0016757">
    <property type="term" value="F:glycosyltransferase activity"/>
    <property type="evidence" value="ECO:0007669"/>
    <property type="project" value="TreeGrafter"/>
</dbReference>
<evidence type="ECO:0000313" key="1">
    <source>
        <dbReference type="EMBL" id="CAA9287252.1"/>
    </source>
</evidence>
<dbReference type="Gene3D" id="3.40.50.2000">
    <property type="entry name" value="Glycogen Phosphorylase B"/>
    <property type="match status" value="2"/>
</dbReference>
<proteinExistence type="predicted"/>
<dbReference type="SUPFAM" id="SSF53756">
    <property type="entry name" value="UDP-Glycosyltransferase/glycogen phosphorylase"/>
    <property type="match status" value="1"/>
</dbReference>
<name>A0A6J4JTS8_9BACT</name>
<dbReference type="PANTHER" id="PTHR12526">
    <property type="entry name" value="GLYCOSYLTRANSFERASE"/>
    <property type="match status" value="1"/>
</dbReference>
<dbReference type="EMBL" id="CADCTO010000560">
    <property type="protein sequence ID" value="CAA9287252.1"/>
    <property type="molecule type" value="Genomic_DNA"/>
</dbReference>
<sequence length="420" mass="45501">MFRKYDVAMNLLVLSTWFPYPPDNGSRLRAFHLIRELAGRHRIRLVAGLQEDVAPQVGGEVPKTLRELCEEVVPVPWRWYAAGTAGGGGGGGGLRALLSLTPRSILETDNPRLRSVIDEQLGKPTDAVLVLQQGMAPFLPPAVTPPAVLDEVEVSGLDQAVAASRGRARLRHALTRWKAHRYWRSALRRFLAATAVSEAEAAAVRRMAGMGTGDPGVAVIPNGVDVRAYRREAGRTVPGRLLYNGALTYGPNLEAVRWFAADVLPLVAAQVPDAHLVVTGRSENLAIDDLRADPRVRLTGFLPDLRPALDEAALCVVPLRSGGGTRLKILEAFAAELPVVSTSVGAAGLAARSGEHLLLADTPRDLADGVARLLQEPERARTLARRARHLVEERYDWSAISATLSDLLERCVAMERRNTA</sequence>
<dbReference type="AlphaFoldDB" id="A0A6J4JTS8"/>
<evidence type="ECO:0008006" key="2">
    <source>
        <dbReference type="Google" id="ProtNLM"/>
    </source>
</evidence>
<protein>
    <recommendedName>
        <fullName evidence="2">Glycosyltransferase subfamily 4-like N-terminal domain-containing protein</fullName>
    </recommendedName>
</protein>
<dbReference type="CDD" id="cd03801">
    <property type="entry name" value="GT4_PimA-like"/>
    <property type="match status" value="1"/>
</dbReference>
<dbReference type="PANTHER" id="PTHR12526:SF600">
    <property type="entry name" value="GLYCOSYL TRANSFERASE GROUP 1"/>
    <property type="match status" value="1"/>
</dbReference>